<dbReference type="STRING" id="1254432.SCE1572_37035"/>
<sequence>MTSAAADRRRFALQLKLQPLGERREDLMTAENDETGGRLLKAVEAIAINPIESRSMVDKYLEQSRSDNPNASRQAHQEAVAKMVVKRYCRLAATSGGATALAGVIPGLGTAVTMLGGGLADAAFCMKLQVDMCMCLAAAFGWDLENEDARHLCFLIAAGGALEKAGVEATTRIASKAGVNMLRQYLKGATLQAMKELFKKLGIVFTRKALEKALPFGIGVVIGSGANYALTKYVGAEAIAWFVLDRDSREGSASI</sequence>
<dbReference type="PATRIC" id="fig|1254432.3.peg.8386"/>
<gene>
    <name evidence="1" type="ORF">SCE1572_37035</name>
</gene>
<proteinExistence type="predicted"/>
<evidence type="ECO:0008006" key="3">
    <source>
        <dbReference type="Google" id="ProtNLM"/>
    </source>
</evidence>
<evidence type="ECO:0000313" key="2">
    <source>
        <dbReference type="Proteomes" id="UP000014803"/>
    </source>
</evidence>
<dbReference type="HOGENOM" id="CLU_1189241_0_0_7"/>
<name>S4Y579_SORCE</name>
<organism evidence="1 2">
    <name type="scientific">Sorangium cellulosum So0157-2</name>
    <dbReference type="NCBI Taxonomy" id="1254432"/>
    <lineage>
        <taxon>Bacteria</taxon>
        <taxon>Pseudomonadati</taxon>
        <taxon>Myxococcota</taxon>
        <taxon>Polyangia</taxon>
        <taxon>Polyangiales</taxon>
        <taxon>Polyangiaceae</taxon>
        <taxon>Sorangium</taxon>
    </lineage>
</organism>
<evidence type="ECO:0000313" key="1">
    <source>
        <dbReference type="EMBL" id="AGP39611.1"/>
    </source>
</evidence>
<dbReference type="KEGG" id="scu:SCE1572_37035"/>
<dbReference type="EMBL" id="CP003969">
    <property type="protein sequence ID" value="AGP39611.1"/>
    <property type="molecule type" value="Genomic_DNA"/>
</dbReference>
<dbReference type="InterPro" id="IPR024787">
    <property type="entry name" value="EcsC"/>
</dbReference>
<dbReference type="eggNOG" id="COG3118">
    <property type="taxonomic scope" value="Bacteria"/>
</dbReference>
<dbReference type="Proteomes" id="UP000014803">
    <property type="component" value="Chromosome"/>
</dbReference>
<accession>S4Y579</accession>
<reference evidence="1 2" key="1">
    <citation type="journal article" date="2013" name="Sci. Rep.">
        <title>Extraordinary expansion of a Sorangium cellulosum genome from an alkaline milieu.</title>
        <authorList>
            <person name="Han K."/>
            <person name="Li Z.F."/>
            <person name="Peng R."/>
            <person name="Zhu L.P."/>
            <person name="Zhou T."/>
            <person name="Wang L.G."/>
            <person name="Li S.G."/>
            <person name="Zhang X.B."/>
            <person name="Hu W."/>
            <person name="Wu Z.H."/>
            <person name="Qin N."/>
            <person name="Li Y.Z."/>
        </authorList>
    </citation>
    <scope>NUCLEOTIDE SEQUENCE [LARGE SCALE GENOMIC DNA]</scope>
    <source>
        <strain evidence="1 2">So0157-2</strain>
    </source>
</reference>
<protein>
    <recommendedName>
        <fullName evidence="3">EcsC family protein</fullName>
    </recommendedName>
</protein>
<dbReference type="AlphaFoldDB" id="S4Y579"/>
<dbReference type="Pfam" id="PF12787">
    <property type="entry name" value="EcsC"/>
    <property type="match status" value="1"/>
</dbReference>